<keyword evidence="2" id="KW-1185">Reference proteome</keyword>
<reference evidence="1 2" key="1">
    <citation type="submission" date="2011-09" db="EMBL/GenBank/DDBJ databases">
        <title>Complete sequence of plasmid of Thioflavicoccus mobilis 8321.</title>
        <authorList>
            <consortium name="US DOE Joint Genome Institute"/>
            <person name="Lucas S."/>
            <person name="Han J."/>
            <person name="Lapidus A."/>
            <person name="Cheng J.-F."/>
            <person name="Goodwin L."/>
            <person name="Pitluck S."/>
            <person name="Peters L."/>
            <person name="Ovchinnikova G."/>
            <person name="Lu M."/>
            <person name="Detter J.C."/>
            <person name="Han C."/>
            <person name="Tapia R."/>
            <person name="Land M."/>
            <person name="Hauser L."/>
            <person name="Kyrpides N."/>
            <person name="Ivanova N."/>
            <person name="Pagani I."/>
            <person name="Vogl K."/>
            <person name="Liu Z."/>
            <person name="Imhoff J."/>
            <person name="Thiel V."/>
            <person name="Frigaard N.-U."/>
            <person name="Bryant D."/>
            <person name="Woyke T."/>
        </authorList>
    </citation>
    <scope>NUCLEOTIDE SEQUENCE [LARGE SCALE GENOMIC DNA]</scope>
    <source>
        <strain evidence="1 2">8321</strain>
        <plasmid evidence="2">Plasmid pTHIMO01</plasmid>
    </source>
</reference>
<dbReference type="Gene3D" id="3.40.50.720">
    <property type="entry name" value="NAD(P)-binding Rossmann-like Domain"/>
    <property type="match status" value="1"/>
</dbReference>
<dbReference type="PANTHER" id="PTHR13812">
    <property type="entry name" value="KETIMINE REDUCTASE MU-CRYSTALLIN"/>
    <property type="match status" value="1"/>
</dbReference>
<dbReference type="InterPro" id="IPR023401">
    <property type="entry name" value="ODC_N"/>
</dbReference>
<geneLocation type="plasmid" evidence="1 2">
    <name>pTHIMO01</name>
</geneLocation>
<name>L0H2A8_9GAMM</name>
<dbReference type="PIRSF" id="PIRSF001439">
    <property type="entry name" value="CryM"/>
    <property type="match status" value="1"/>
</dbReference>
<keyword evidence="1" id="KW-0614">Plasmid</keyword>
<dbReference type="SUPFAM" id="SSF51735">
    <property type="entry name" value="NAD(P)-binding Rossmann-fold domains"/>
    <property type="match status" value="1"/>
</dbReference>
<dbReference type="OrthoDB" id="9809203at2"/>
<evidence type="ECO:0000313" key="1">
    <source>
        <dbReference type="EMBL" id="AGA92366.1"/>
    </source>
</evidence>
<accession>L0H2A8</accession>
<organism evidence="1 2">
    <name type="scientific">Thioflavicoccus mobilis 8321</name>
    <dbReference type="NCBI Taxonomy" id="765912"/>
    <lineage>
        <taxon>Bacteria</taxon>
        <taxon>Pseudomonadati</taxon>
        <taxon>Pseudomonadota</taxon>
        <taxon>Gammaproteobacteria</taxon>
        <taxon>Chromatiales</taxon>
        <taxon>Chromatiaceae</taxon>
        <taxon>Thioflavicoccus</taxon>
    </lineage>
</organism>
<dbReference type="AlphaFoldDB" id="L0H2A8"/>
<dbReference type="Pfam" id="PF02423">
    <property type="entry name" value="OCD_Mu_crystall"/>
    <property type="match status" value="1"/>
</dbReference>
<sequence>MPLDSAITILTAADIVHMLSERHAELKDIVIKVYTEFGRGTIAVPPAAFLRPKANRPERFIALPAYLAYGDAVAGVKWIGSFPRNTDDGLERASAVIVLNSPADGRPLALLEGATISAIRTAMSALVLVETIRKDRNVSRIGVIGCGRIAFAVCRLLATEYGCLKGPLVYDADSKRAQRFAQVLKELEIAADVVSLPSQGEILRDCQVVVFATTATEPHLALPDPNVAGQVILHLSLRDIEPESMWDAINIVDSQEHAFREGTSLGLARRLARGNNMEVVEISDLLAKERRIDVERGTRIIFSPFGLGALDVALAHYVWRRSAILGVGVQVPGFLGTSWNDAKAHGEESASIKQQCGVQESK</sequence>
<dbReference type="RefSeq" id="WP_015282491.1">
    <property type="nucleotide sequence ID" value="NC_019941.1"/>
</dbReference>
<dbReference type="PANTHER" id="PTHR13812:SF19">
    <property type="entry name" value="KETIMINE REDUCTASE MU-CRYSTALLIN"/>
    <property type="match status" value="1"/>
</dbReference>
<dbReference type="GO" id="GO:0005737">
    <property type="term" value="C:cytoplasm"/>
    <property type="evidence" value="ECO:0007669"/>
    <property type="project" value="TreeGrafter"/>
</dbReference>
<dbReference type="InterPro" id="IPR036291">
    <property type="entry name" value="NAD(P)-bd_dom_sf"/>
</dbReference>
<dbReference type="Proteomes" id="UP000010816">
    <property type="component" value="Plasmid pTHIMO01"/>
</dbReference>
<dbReference type="EMBL" id="CP003052">
    <property type="protein sequence ID" value="AGA92366.1"/>
    <property type="molecule type" value="Genomic_DNA"/>
</dbReference>
<dbReference type="InterPro" id="IPR003462">
    <property type="entry name" value="ODC_Mu_crystall"/>
</dbReference>
<dbReference type="Gene3D" id="3.30.1780.10">
    <property type="entry name" value="ornithine cyclodeaminase, domain 1"/>
    <property type="match status" value="1"/>
</dbReference>
<proteinExistence type="predicted"/>
<dbReference type="KEGG" id="tmb:Thimo_3712"/>
<dbReference type="HOGENOM" id="CLU_042088_3_0_6"/>
<protein>
    <submittedName>
        <fullName evidence="1">Putative ornithine cyclodeaminase, mu-crystallin</fullName>
    </submittedName>
</protein>
<evidence type="ECO:0000313" key="2">
    <source>
        <dbReference type="Proteomes" id="UP000010816"/>
    </source>
</evidence>
<gene>
    <name evidence="1" type="ORF">Thimo_3712</name>
</gene>